<dbReference type="SUPFAM" id="SSF55729">
    <property type="entry name" value="Acyl-CoA N-acyltransferases (Nat)"/>
    <property type="match status" value="1"/>
</dbReference>
<dbReference type="InterPro" id="IPR050832">
    <property type="entry name" value="Bact_Acetyltransf"/>
</dbReference>
<keyword evidence="1" id="KW-0808">Transferase</keyword>
<accession>A0ABT2C500</accession>
<sequence>MHPNLSFLAMPAAPTPKVLKAFRKDAGWSETGDAALNGAFAPGSHVQWAAVQSGKKTIGIVRLELAPPQFCYLSELVILGEYRGRGVGEWFMEQIERFCLARGIDRVVLQATNDSRGFYDKLRYQADPVAAGFLKKDINPLLRKPAFPFARSAPGVRPG</sequence>
<evidence type="ECO:0000313" key="4">
    <source>
        <dbReference type="EMBL" id="MCS0632444.1"/>
    </source>
</evidence>
<feature type="domain" description="N-acetyltransferase" evidence="3">
    <location>
        <begin position="5"/>
        <end position="154"/>
    </location>
</feature>
<evidence type="ECO:0000256" key="2">
    <source>
        <dbReference type="ARBA" id="ARBA00023315"/>
    </source>
</evidence>
<keyword evidence="5" id="KW-1185">Reference proteome</keyword>
<dbReference type="PANTHER" id="PTHR43877:SF2">
    <property type="entry name" value="AMINOALKYLPHOSPHONATE N-ACETYLTRANSFERASE-RELATED"/>
    <property type="match status" value="1"/>
</dbReference>
<keyword evidence="2" id="KW-0012">Acyltransferase</keyword>
<dbReference type="Gene3D" id="3.40.630.30">
    <property type="match status" value="1"/>
</dbReference>
<dbReference type="Proteomes" id="UP001165263">
    <property type="component" value="Unassembled WGS sequence"/>
</dbReference>
<proteinExistence type="predicted"/>
<dbReference type="RefSeq" id="WP_259451472.1">
    <property type="nucleotide sequence ID" value="NZ_CP119520.1"/>
</dbReference>
<dbReference type="PANTHER" id="PTHR43877">
    <property type="entry name" value="AMINOALKYLPHOSPHONATE N-ACETYLTRANSFERASE-RELATED-RELATED"/>
    <property type="match status" value="1"/>
</dbReference>
<protein>
    <submittedName>
        <fullName evidence="4">GNAT family N-acetyltransferase</fullName>
    </submittedName>
</protein>
<gene>
    <name evidence="4" type="ORF">NX786_24225</name>
</gene>
<name>A0ABT2C500_9BURK</name>
<evidence type="ECO:0000259" key="3">
    <source>
        <dbReference type="PROSITE" id="PS51186"/>
    </source>
</evidence>
<comment type="caution">
    <text evidence="4">The sequence shown here is derived from an EMBL/GenBank/DDBJ whole genome shotgun (WGS) entry which is preliminary data.</text>
</comment>
<dbReference type="CDD" id="cd04301">
    <property type="entry name" value="NAT_SF"/>
    <property type="match status" value="1"/>
</dbReference>
<evidence type="ECO:0000313" key="5">
    <source>
        <dbReference type="Proteomes" id="UP001165263"/>
    </source>
</evidence>
<reference evidence="4" key="1">
    <citation type="submission" date="2022-08" db="EMBL/GenBank/DDBJ databases">
        <title>Reclassification of Massilia species as members of the genera Telluria, Duganella, Pseudoduganella, Mokoshia gen. nov. and Zemynaea gen. nov. using orthogonal and non-orthogonal genome-based approaches.</title>
        <authorList>
            <person name="Bowman J.P."/>
        </authorList>
    </citation>
    <scope>NUCLEOTIDE SEQUENCE</scope>
    <source>
        <strain evidence="4">LMG 11547</strain>
    </source>
</reference>
<organism evidence="4 5">
    <name type="scientific">Telluria mixta</name>
    <dbReference type="NCBI Taxonomy" id="34071"/>
    <lineage>
        <taxon>Bacteria</taxon>
        <taxon>Pseudomonadati</taxon>
        <taxon>Pseudomonadota</taxon>
        <taxon>Betaproteobacteria</taxon>
        <taxon>Burkholderiales</taxon>
        <taxon>Oxalobacteraceae</taxon>
        <taxon>Telluria group</taxon>
        <taxon>Telluria</taxon>
    </lineage>
</organism>
<dbReference type="PROSITE" id="PS51186">
    <property type="entry name" value="GNAT"/>
    <property type="match status" value="1"/>
</dbReference>
<dbReference type="Pfam" id="PF00583">
    <property type="entry name" value="Acetyltransf_1"/>
    <property type="match status" value="1"/>
</dbReference>
<dbReference type="EMBL" id="JANUHC010000009">
    <property type="protein sequence ID" value="MCS0632444.1"/>
    <property type="molecule type" value="Genomic_DNA"/>
</dbReference>
<dbReference type="InterPro" id="IPR000182">
    <property type="entry name" value="GNAT_dom"/>
</dbReference>
<evidence type="ECO:0000256" key="1">
    <source>
        <dbReference type="ARBA" id="ARBA00022679"/>
    </source>
</evidence>
<dbReference type="InterPro" id="IPR016181">
    <property type="entry name" value="Acyl_CoA_acyltransferase"/>
</dbReference>